<dbReference type="Proteomes" id="UP001157125">
    <property type="component" value="Unassembled WGS sequence"/>
</dbReference>
<dbReference type="EMBL" id="BSUN01000001">
    <property type="protein sequence ID" value="GMA36536.1"/>
    <property type="molecule type" value="Genomic_DNA"/>
</dbReference>
<gene>
    <name evidence="1" type="ORF">GCM10025876_27400</name>
</gene>
<accession>A0ABQ6IFP3</accession>
<keyword evidence="2" id="KW-1185">Reference proteome</keyword>
<evidence type="ECO:0000313" key="2">
    <source>
        <dbReference type="Proteomes" id="UP001157125"/>
    </source>
</evidence>
<comment type="caution">
    <text evidence="1">The sequence shown here is derived from an EMBL/GenBank/DDBJ whole genome shotgun (WGS) entry which is preliminary data.</text>
</comment>
<proteinExistence type="predicted"/>
<protein>
    <submittedName>
        <fullName evidence="1">Uncharacterized protein</fullName>
    </submittedName>
</protein>
<name>A0ABQ6IFP3_9MICO</name>
<evidence type="ECO:0000313" key="1">
    <source>
        <dbReference type="EMBL" id="GMA36536.1"/>
    </source>
</evidence>
<sequence>MGMRWDALFADMAARVDADEAEGFRAEVAARERSERASVRLTDRLAASRGVTLTIHLNDDSWCAGTVADGADEWVLIEGDDGRQHVIPVRAIATVEGLAGAGVVRGRVERGLTLAHALRALARDRARVVAVTASGQTSGLVVAVAADHVDVAERGAAPVTVALAALVRVTAL</sequence>
<organism evidence="1 2">
    <name type="scientific">Demequina litorisediminis</name>
    <dbReference type="NCBI Taxonomy" id="1849022"/>
    <lineage>
        <taxon>Bacteria</taxon>
        <taxon>Bacillati</taxon>
        <taxon>Actinomycetota</taxon>
        <taxon>Actinomycetes</taxon>
        <taxon>Micrococcales</taxon>
        <taxon>Demequinaceae</taxon>
        <taxon>Demequina</taxon>
    </lineage>
</organism>
<reference evidence="2" key="1">
    <citation type="journal article" date="2019" name="Int. J. Syst. Evol. Microbiol.">
        <title>The Global Catalogue of Microorganisms (GCM) 10K type strain sequencing project: providing services to taxonomists for standard genome sequencing and annotation.</title>
        <authorList>
            <consortium name="The Broad Institute Genomics Platform"/>
            <consortium name="The Broad Institute Genome Sequencing Center for Infectious Disease"/>
            <person name="Wu L."/>
            <person name="Ma J."/>
        </authorList>
    </citation>
    <scope>NUCLEOTIDE SEQUENCE [LARGE SCALE GENOMIC DNA]</scope>
    <source>
        <strain evidence="2">NBRC 112299</strain>
    </source>
</reference>